<keyword evidence="8" id="KW-1185">Reference proteome</keyword>
<keyword evidence="5 6" id="KW-0472">Membrane</keyword>
<evidence type="ECO:0000256" key="4">
    <source>
        <dbReference type="ARBA" id="ARBA00022989"/>
    </source>
</evidence>
<feature type="transmembrane region" description="Helical" evidence="6">
    <location>
        <begin position="152"/>
        <end position="171"/>
    </location>
</feature>
<dbReference type="Proteomes" id="UP000078046">
    <property type="component" value="Unassembled WGS sequence"/>
</dbReference>
<dbReference type="Pfam" id="PF04791">
    <property type="entry name" value="LMBR1"/>
    <property type="match status" value="1"/>
</dbReference>
<dbReference type="GO" id="GO:0016020">
    <property type="term" value="C:membrane"/>
    <property type="evidence" value="ECO:0007669"/>
    <property type="project" value="UniProtKB-SubCell"/>
</dbReference>
<keyword evidence="4 6" id="KW-1133">Transmembrane helix</keyword>
<evidence type="ECO:0000256" key="3">
    <source>
        <dbReference type="ARBA" id="ARBA00022692"/>
    </source>
</evidence>
<proteinExistence type="inferred from homology"/>
<keyword evidence="3 6" id="KW-0812">Transmembrane</keyword>
<evidence type="ECO:0000313" key="7">
    <source>
        <dbReference type="EMBL" id="OAF70548.1"/>
    </source>
</evidence>
<name>A0A177B8C9_9BILA</name>
<dbReference type="OrthoDB" id="203099at2759"/>
<feature type="transmembrane region" description="Helical" evidence="6">
    <location>
        <begin position="384"/>
        <end position="400"/>
    </location>
</feature>
<dbReference type="EMBL" id="LWCA01000134">
    <property type="protein sequence ID" value="OAF70548.1"/>
    <property type="molecule type" value="Genomic_DNA"/>
</dbReference>
<feature type="transmembrane region" description="Helical" evidence="6">
    <location>
        <begin position="500"/>
        <end position="522"/>
    </location>
</feature>
<dbReference type="InterPro" id="IPR006876">
    <property type="entry name" value="LMBR1-like_membr_prot"/>
</dbReference>
<reference evidence="7 8" key="1">
    <citation type="submission" date="2016-04" db="EMBL/GenBank/DDBJ databases">
        <title>The genome of Intoshia linei affirms orthonectids as highly simplified spiralians.</title>
        <authorList>
            <person name="Mikhailov K.V."/>
            <person name="Slusarev G.S."/>
            <person name="Nikitin M.A."/>
            <person name="Logacheva M.D."/>
            <person name="Penin A."/>
            <person name="Aleoshin V."/>
            <person name="Panchin Y.V."/>
        </authorList>
    </citation>
    <scope>NUCLEOTIDE SEQUENCE [LARGE SCALE GENOMIC DNA]</scope>
    <source>
        <strain evidence="7">Intl2013</strain>
        <tissue evidence="7">Whole animal</tissue>
    </source>
</reference>
<accession>A0A177B8C9</accession>
<evidence type="ECO:0000256" key="1">
    <source>
        <dbReference type="ARBA" id="ARBA00004141"/>
    </source>
</evidence>
<comment type="caution">
    <text evidence="7">The sequence shown here is derived from an EMBL/GenBank/DDBJ whole genome shotgun (WGS) entry which is preliminary data.</text>
</comment>
<organism evidence="7 8">
    <name type="scientific">Intoshia linei</name>
    <dbReference type="NCBI Taxonomy" id="1819745"/>
    <lineage>
        <taxon>Eukaryota</taxon>
        <taxon>Metazoa</taxon>
        <taxon>Spiralia</taxon>
        <taxon>Lophotrochozoa</taxon>
        <taxon>Mesozoa</taxon>
        <taxon>Orthonectida</taxon>
        <taxon>Rhopaluridae</taxon>
        <taxon>Intoshia</taxon>
    </lineage>
</organism>
<feature type="transmembrane region" description="Helical" evidence="6">
    <location>
        <begin position="360"/>
        <end position="378"/>
    </location>
</feature>
<evidence type="ECO:0000256" key="2">
    <source>
        <dbReference type="ARBA" id="ARBA00010487"/>
    </source>
</evidence>
<evidence type="ECO:0000256" key="5">
    <source>
        <dbReference type="ARBA" id="ARBA00023136"/>
    </source>
</evidence>
<gene>
    <name evidence="7" type="ORF">A3Q56_01702</name>
</gene>
<comment type="similarity">
    <text evidence="2">Belongs to the LIMR family.</text>
</comment>
<comment type="subcellular location">
    <subcellularLocation>
        <location evidence="1">Membrane</location>
        <topology evidence="1">Multi-pass membrane protein</topology>
    </subcellularLocation>
</comment>
<evidence type="ECO:0000256" key="6">
    <source>
        <dbReference type="SAM" id="Phobius"/>
    </source>
</evidence>
<feature type="transmembrane region" description="Helical" evidence="6">
    <location>
        <begin position="412"/>
        <end position="435"/>
    </location>
</feature>
<dbReference type="PANTHER" id="PTHR21355:SF0">
    <property type="entry name" value="G-PROTEIN COUPLED RECEPTOR-ASSOCIATED PROTEIN LMBRD2"/>
    <property type="match status" value="1"/>
</dbReference>
<dbReference type="PANTHER" id="PTHR21355">
    <property type="entry name" value="G-PROTEIN COUPLED RECEPTOR-ASSOCIATED PROTEIN LMBRD2"/>
    <property type="match status" value="1"/>
</dbReference>
<protein>
    <submittedName>
        <fullName evidence="7">LMBR1 domain-containing protein 2</fullName>
    </submittedName>
</protein>
<dbReference type="AlphaFoldDB" id="A0A177B8C9"/>
<feature type="transmembrane region" description="Helical" evidence="6">
    <location>
        <begin position="45"/>
        <end position="62"/>
    </location>
</feature>
<evidence type="ECO:0000313" key="8">
    <source>
        <dbReference type="Proteomes" id="UP000078046"/>
    </source>
</evidence>
<feature type="transmembrane region" description="Helical" evidence="6">
    <location>
        <begin position="183"/>
        <end position="207"/>
    </location>
</feature>
<sequence length="592" mass="69590">MTQFQLFIQMFPKLVLSPIKSQKVINANFPNEFNIIMKPYFKGHVTLLSWGFSFLIIFYLPIDISETTYRQCLHLKNFSLVVNNSISNVTNSSYCNKPFSYVNHQSLVVLWRTLYWTMQVLTWLLLPAMKSYVCSGEFRVSKKILYSIKNNILFYGAYLLACIAFLIYLAVKSPDMLKFKNLMTLASAVSTTYGIFFMLPLLGYGLVNIPRHIFFIANYEHVLTSNYFQLSKINEEFEEAKMNMREIVSESRAIDRLIPMDDVNRKCIEIVLLNLPPDVTELDDANIEIVDVEAFTESNYVNLNRRLIQRKREYLRTKAKFHQHFTIAKKYRKIHETITSCDENINTKLFRFWHIACRRIAFYLIFGCMLIMTFVIIWSECTFFISKPILSIFTIFHLYTRQHYLLAEGFYVLILSYMCYCTYSTVFNIKFLHYYYLSPDHLTDSYSLLFCGSTLCRLMPALCLNFLCMLQLDNSKIINKNLDTQTAFTEIMGHLSIVPFITNGFNIYFPILLIVICFLFLIKIENCLQRCCGIDVFSTQQDDDVVFNRVENGRLLVELDIDFVERQNRQNRRRNVNKYDPISQSESLILND</sequence>
<dbReference type="InterPro" id="IPR051584">
    <property type="entry name" value="GPCR-associated_LMBR1"/>
</dbReference>